<dbReference type="InterPro" id="IPR014729">
    <property type="entry name" value="Rossmann-like_a/b/a_fold"/>
</dbReference>
<feature type="transmembrane region" description="Helical" evidence="1">
    <location>
        <begin position="85"/>
        <end position="104"/>
    </location>
</feature>
<dbReference type="Pfam" id="PF02698">
    <property type="entry name" value="DUF218"/>
    <property type="match status" value="1"/>
</dbReference>
<dbReference type="Gene3D" id="3.40.50.620">
    <property type="entry name" value="HUPs"/>
    <property type="match status" value="1"/>
</dbReference>
<dbReference type="GO" id="GO:0000270">
    <property type="term" value="P:peptidoglycan metabolic process"/>
    <property type="evidence" value="ECO:0007669"/>
    <property type="project" value="TreeGrafter"/>
</dbReference>
<dbReference type="AlphaFoldDB" id="A0A328YXW9"/>
<dbReference type="Proteomes" id="UP000248856">
    <property type="component" value="Unassembled WGS sequence"/>
</dbReference>
<evidence type="ECO:0000313" key="3">
    <source>
        <dbReference type="EMBL" id="RAR78861.1"/>
    </source>
</evidence>
<keyword evidence="1" id="KW-0812">Transmembrane</keyword>
<accession>A0A328YXW9</accession>
<dbReference type="InterPro" id="IPR051599">
    <property type="entry name" value="Cell_Envelope_Assoc"/>
</dbReference>
<name>A0A328YXW9_9BURK</name>
<gene>
    <name evidence="3" type="ORF">AX018_10284</name>
</gene>
<evidence type="ECO:0000256" key="1">
    <source>
        <dbReference type="SAM" id="Phobius"/>
    </source>
</evidence>
<dbReference type="GO" id="GO:0005886">
    <property type="term" value="C:plasma membrane"/>
    <property type="evidence" value="ECO:0007669"/>
    <property type="project" value="TreeGrafter"/>
</dbReference>
<evidence type="ECO:0000259" key="2">
    <source>
        <dbReference type="Pfam" id="PF02698"/>
    </source>
</evidence>
<organism evidence="3 4">
    <name type="scientific">Paracidovorax anthurii</name>
    <dbReference type="NCBI Taxonomy" id="78229"/>
    <lineage>
        <taxon>Bacteria</taxon>
        <taxon>Pseudomonadati</taxon>
        <taxon>Pseudomonadota</taxon>
        <taxon>Betaproteobacteria</taxon>
        <taxon>Burkholderiales</taxon>
        <taxon>Comamonadaceae</taxon>
        <taxon>Paracidovorax</taxon>
    </lineage>
</organism>
<evidence type="ECO:0000313" key="4">
    <source>
        <dbReference type="Proteomes" id="UP000248856"/>
    </source>
</evidence>
<feature type="transmembrane region" description="Helical" evidence="1">
    <location>
        <begin position="37"/>
        <end position="64"/>
    </location>
</feature>
<sequence>MDMASIEAVGMAHPHRPWPWARRACLLSGGLLLADSLTLMAMGLFMLGVTLPFALGLALALLVWRWHAVQRRLERSAALRRGWRAGWLLLGAWVASVLVVWAAIARTAWAPAKGTAGAPPQAILVLGSATPQGRPAPPLQARLDTAIALATRHPSAWLVVSGGVDFGETLSEGQVMGDYLRAHGVAPQRILQEERSTSTELNLKLSLPLLQSRGLGLETPLAVVTSDFHTVRAQRIARKIGYTQAWAVAAPTPPYIRFNAWLREYFAMASSWMLGEL</sequence>
<reference evidence="3 4" key="1">
    <citation type="submission" date="2018-06" db="EMBL/GenBank/DDBJ databases">
        <title>Genomic Encyclopedia of Archaeal and Bacterial Type Strains, Phase II (KMG-II): from individual species to whole genera.</title>
        <authorList>
            <person name="Goeker M."/>
        </authorList>
    </citation>
    <scope>NUCLEOTIDE SEQUENCE [LARGE SCALE GENOMIC DNA]</scope>
    <source>
        <strain evidence="3 4">CFPB 3232</strain>
    </source>
</reference>
<dbReference type="InterPro" id="IPR003848">
    <property type="entry name" value="DUF218"/>
</dbReference>
<keyword evidence="1" id="KW-0472">Membrane</keyword>
<keyword evidence="4" id="KW-1185">Reference proteome</keyword>
<dbReference type="PANTHER" id="PTHR30336">
    <property type="entry name" value="INNER MEMBRANE PROTEIN, PROBABLE PERMEASE"/>
    <property type="match status" value="1"/>
</dbReference>
<dbReference type="RefSeq" id="WP_245951556.1">
    <property type="nucleotide sequence ID" value="NZ_CBCSGC010000098.1"/>
</dbReference>
<dbReference type="GO" id="GO:0043164">
    <property type="term" value="P:Gram-negative-bacterium-type cell wall biogenesis"/>
    <property type="evidence" value="ECO:0007669"/>
    <property type="project" value="TreeGrafter"/>
</dbReference>
<keyword evidence="1" id="KW-1133">Transmembrane helix</keyword>
<proteinExistence type="predicted"/>
<comment type="caution">
    <text evidence="3">The sequence shown here is derived from an EMBL/GenBank/DDBJ whole genome shotgun (WGS) entry which is preliminary data.</text>
</comment>
<dbReference type="PANTHER" id="PTHR30336:SF4">
    <property type="entry name" value="ENVELOPE BIOGENESIS FACTOR ELYC"/>
    <property type="match status" value="1"/>
</dbReference>
<feature type="domain" description="DUF218" evidence="2">
    <location>
        <begin position="121"/>
        <end position="266"/>
    </location>
</feature>
<dbReference type="CDD" id="cd06259">
    <property type="entry name" value="YdcF-like"/>
    <property type="match status" value="1"/>
</dbReference>
<dbReference type="EMBL" id="QLTA01000028">
    <property type="protein sequence ID" value="RAR78861.1"/>
    <property type="molecule type" value="Genomic_DNA"/>
</dbReference>
<protein>
    <submittedName>
        <fullName evidence="3">Uncharacterized SAM-binding protein YcdF (DUF218 family)</fullName>
    </submittedName>
</protein>